<dbReference type="STRING" id="1296565.SAMN05660657_04341"/>
<sequence>MVAGDDVAHAHGLLRVGAAGTEGFRVRLTVGLRRVEGRWLITHEHHSVPAG</sequence>
<accession>A0A1I7CD13</accession>
<keyword evidence="3" id="KW-1185">Reference proteome</keyword>
<feature type="domain" description="SnoaL-like" evidence="1">
    <location>
        <begin position="4"/>
        <end position="50"/>
    </location>
</feature>
<evidence type="ECO:0000313" key="3">
    <source>
        <dbReference type="Proteomes" id="UP000199546"/>
    </source>
</evidence>
<gene>
    <name evidence="2" type="ORF">SAMN05660657_04341</name>
</gene>
<protein>
    <submittedName>
        <fullName evidence="2">SnoaL-like domain-containing protein</fullName>
    </submittedName>
</protein>
<proteinExistence type="predicted"/>
<evidence type="ECO:0000313" key="2">
    <source>
        <dbReference type="EMBL" id="SFT97338.1"/>
    </source>
</evidence>
<dbReference type="Gene3D" id="3.10.450.50">
    <property type="match status" value="1"/>
</dbReference>
<dbReference type="InterPro" id="IPR032710">
    <property type="entry name" value="NTF2-like_dom_sf"/>
</dbReference>
<dbReference type="EMBL" id="FPBA01000020">
    <property type="protein sequence ID" value="SFT97338.1"/>
    <property type="molecule type" value="Genomic_DNA"/>
</dbReference>
<dbReference type="AlphaFoldDB" id="A0A1I7CD13"/>
<reference evidence="3" key="1">
    <citation type="submission" date="2016-10" db="EMBL/GenBank/DDBJ databases">
        <authorList>
            <person name="Varghese N."/>
            <person name="Submissions S."/>
        </authorList>
    </citation>
    <scope>NUCLEOTIDE SEQUENCE [LARGE SCALE GENOMIC DNA]</scope>
    <source>
        <strain evidence="3">DSM 46136</strain>
    </source>
</reference>
<name>A0A1I7CD13_9ACTN</name>
<evidence type="ECO:0000259" key="1">
    <source>
        <dbReference type="Pfam" id="PF13474"/>
    </source>
</evidence>
<organism evidence="2 3">
    <name type="scientific">Geodermatophilus amargosae</name>
    <dbReference type="NCBI Taxonomy" id="1296565"/>
    <lineage>
        <taxon>Bacteria</taxon>
        <taxon>Bacillati</taxon>
        <taxon>Actinomycetota</taxon>
        <taxon>Actinomycetes</taxon>
        <taxon>Geodermatophilales</taxon>
        <taxon>Geodermatophilaceae</taxon>
        <taxon>Geodermatophilus</taxon>
    </lineage>
</organism>
<dbReference type="InterPro" id="IPR037401">
    <property type="entry name" value="SnoaL-like"/>
</dbReference>
<dbReference type="Proteomes" id="UP000199546">
    <property type="component" value="Unassembled WGS sequence"/>
</dbReference>
<dbReference type="SUPFAM" id="SSF54427">
    <property type="entry name" value="NTF2-like"/>
    <property type="match status" value="1"/>
</dbReference>
<dbReference type="Pfam" id="PF13474">
    <property type="entry name" value="SnoaL_3"/>
    <property type="match status" value="1"/>
</dbReference>